<reference evidence="3 4" key="1">
    <citation type="submission" date="2019-03" db="EMBL/GenBank/DDBJ databases">
        <title>Genomic Encyclopedia of Type Strains, Phase IV (KMG-IV): sequencing the most valuable type-strain genomes for metagenomic binning, comparative biology and taxonomic classification.</title>
        <authorList>
            <person name="Goeker M."/>
        </authorList>
    </citation>
    <scope>NUCLEOTIDE SEQUENCE [LARGE SCALE GENOMIC DNA]</scope>
    <source>
        <strain evidence="3 4">DSM 103428</strain>
    </source>
</reference>
<evidence type="ECO:0000313" key="3">
    <source>
        <dbReference type="EMBL" id="TCK72821.1"/>
    </source>
</evidence>
<evidence type="ECO:0000259" key="2">
    <source>
        <dbReference type="Pfam" id="PF13372"/>
    </source>
</evidence>
<dbReference type="EMBL" id="SMGK01000003">
    <property type="protein sequence ID" value="TCK72821.1"/>
    <property type="molecule type" value="Genomic_DNA"/>
</dbReference>
<name>A0A4V2PV34_9BACT</name>
<dbReference type="Pfam" id="PF13372">
    <property type="entry name" value="Alginate_exp"/>
    <property type="match status" value="1"/>
</dbReference>
<dbReference type="InterPro" id="IPR025388">
    <property type="entry name" value="Alginate_export_dom"/>
</dbReference>
<feature type="chain" id="PRO_5020452501" evidence="1">
    <location>
        <begin position="24"/>
        <end position="491"/>
    </location>
</feature>
<gene>
    <name evidence="3" type="ORF">C7378_2413</name>
</gene>
<dbReference type="AlphaFoldDB" id="A0A4V2PV34"/>
<feature type="signal peptide" evidence="1">
    <location>
        <begin position="1"/>
        <end position="23"/>
    </location>
</feature>
<protein>
    <submittedName>
        <fullName evidence="3">Alginate export protein</fullName>
    </submittedName>
</protein>
<sequence>MKTNKLALLVASFIAMAVPAVHAYGQNSPVSISVYERARINAWQWFAAPPESETYGYVESLLRLGVAQQVRHWDWQLELSQPAVLGLPDNAVSPLPAQGQLGLGGTYFASSDNNTDPAAAFLKQGFLRYHFDHADRNLRLGRFEFFDGQETQPKNPVIAWVQANRSSNRLISNFGFTNAQRSFDGIDAHYGIGAWDVTAFAARADQGVFNMNGNPELNVDAQYLAVTRPAVNGHLLVRAFGIGYHDGRTGVTKTDNRPLPVRQADHKNIRLGTYGGNLIADIPAGHEDIDFLFWGVLQNGNWGTQSDSAGATALEGGLKLTSVATSPWLRGGWFRSTGDNNPTDNHHNTFFQLLPTPRLYARFPFYNLMNSTDSFVQVMDTPVKKLALRSDLHWLQLTSAQDFWYQGGGAFDNKVFGFVGRPANGHSSLATVADISADWQTTSQLAVNFYYAHASGKSTIGAIYPTDRNGQFGYVEFVYRWGIAQKKALAQ</sequence>
<evidence type="ECO:0000256" key="1">
    <source>
        <dbReference type="SAM" id="SignalP"/>
    </source>
</evidence>
<evidence type="ECO:0000313" key="4">
    <source>
        <dbReference type="Proteomes" id="UP000295210"/>
    </source>
</evidence>
<dbReference type="RefSeq" id="WP_243648216.1">
    <property type="nucleotide sequence ID" value="NZ_SMGK01000003.1"/>
</dbReference>
<accession>A0A4V2PV34</accession>
<proteinExistence type="predicted"/>
<organism evidence="3 4">
    <name type="scientific">Acidipila rosea</name>
    <dbReference type="NCBI Taxonomy" id="768535"/>
    <lineage>
        <taxon>Bacteria</taxon>
        <taxon>Pseudomonadati</taxon>
        <taxon>Acidobacteriota</taxon>
        <taxon>Terriglobia</taxon>
        <taxon>Terriglobales</taxon>
        <taxon>Acidobacteriaceae</taxon>
        <taxon>Acidipila</taxon>
    </lineage>
</organism>
<keyword evidence="1" id="KW-0732">Signal</keyword>
<comment type="caution">
    <text evidence="3">The sequence shown here is derived from an EMBL/GenBank/DDBJ whole genome shotgun (WGS) entry which is preliminary data.</text>
</comment>
<keyword evidence="4" id="KW-1185">Reference proteome</keyword>
<feature type="domain" description="Alginate export" evidence="2">
    <location>
        <begin position="113"/>
        <end position="453"/>
    </location>
</feature>
<dbReference type="Proteomes" id="UP000295210">
    <property type="component" value="Unassembled WGS sequence"/>
</dbReference>